<dbReference type="EC" id="2.1.1.33" evidence="9"/>
<dbReference type="Gene3D" id="3.40.50.150">
    <property type="entry name" value="Vaccinia Virus protein VP39"/>
    <property type="match status" value="1"/>
</dbReference>
<dbReference type="Proteomes" id="UP000266188">
    <property type="component" value="Unassembled WGS sequence"/>
</dbReference>
<keyword evidence="5 9" id="KW-0949">S-adenosyl-L-methionine</keyword>
<organism evidence="11 12">
    <name type="scientific">Aspergillus sclerotialis</name>
    <dbReference type="NCBI Taxonomy" id="2070753"/>
    <lineage>
        <taxon>Eukaryota</taxon>
        <taxon>Fungi</taxon>
        <taxon>Dikarya</taxon>
        <taxon>Ascomycota</taxon>
        <taxon>Pezizomycotina</taxon>
        <taxon>Eurotiomycetes</taxon>
        <taxon>Eurotiomycetidae</taxon>
        <taxon>Eurotiales</taxon>
        <taxon>Aspergillaceae</taxon>
        <taxon>Aspergillus</taxon>
        <taxon>Aspergillus subgen. Polypaecilum</taxon>
    </lineage>
</organism>
<gene>
    <name evidence="9" type="primary">TRM8</name>
    <name evidence="11" type="ORF">PHISCL_03475</name>
</gene>
<evidence type="ECO:0000256" key="6">
    <source>
        <dbReference type="ARBA" id="ARBA00022694"/>
    </source>
</evidence>
<feature type="binding site" evidence="9">
    <location>
        <begin position="311"/>
        <end position="313"/>
    </location>
    <ligand>
        <name>S-adenosyl-L-methionine</name>
        <dbReference type="ChEBI" id="CHEBI:59789"/>
    </ligand>
</feature>
<feature type="binding site" evidence="9">
    <location>
        <begin position="184"/>
        <end position="185"/>
    </location>
    <ligand>
        <name>S-adenosyl-L-methionine</name>
        <dbReference type="ChEBI" id="CHEBI:59789"/>
    </ligand>
</feature>
<keyword evidence="8 9" id="KW-0539">Nucleus</keyword>
<dbReference type="InterPro" id="IPR003358">
    <property type="entry name" value="tRNA_(Gua-N-7)_MeTrfase_Trmb"/>
</dbReference>
<evidence type="ECO:0000256" key="7">
    <source>
        <dbReference type="ARBA" id="ARBA00022884"/>
    </source>
</evidence>
<comment type="function">
    <text evidence="9">Catalyzes the formation of N(7)-methylguanine at position 46 (m7G46) in tRNA.</text>
</comment>
<dbReference type="InterPro" id="IPR029063">
    <property type="entry name" value="SAM-dependent_MTases_sf"/>
</dbReference>
<evidence type="ECO:0000256" key="4">
    <source>
        <dbReference type="ARBA" id="ARBA00022679"/>
    </source>
</evidence>
<keyword evidence="12" id="KW-1185">Reference proteome</keyword>
<name>A0A3A2ZLX8_9EURO</name>
<evidence type="ECO:0000256" key="10">
    <source>
        <dbReference type="SAM" id="MobiDB-lite"/>
    </source>
</evidence>
<feature type="binding site" evidence="9">
    <location>
        <position position="204"/>
    </location>
    <ligand>
        <name>S-adenosyl-L-methionine</name>
        <dbReference type="ChEBI" id="CHEBI:59789"/>
    </ligand>
</feature>
<dbReference type="PANTHER" id="PTHR23417">
    <property type="entry name" value="3-DEOXY-D-MANNO-OCTULOSONIC-ACID TRANSFERASE/TRNA GUANINE-N 7 - -METHYLTRANSFERASE"/>
    <property type="match status" value="1"/>
</dbReference>
<evidence type="ECO:0000256" key="9">
    <source>
        <dbReference type="HAMAP-Rule" id="MF_03055"/>
    </source>
</evidence>
<feature type="compositionally biased region" description="Low complexity" evidence="10">
    <location>
        <begin position="149"/>
        <end position="167"/>
    </location>
</feature>
<comment type="subcellular location">
    <subcellularLocation>
        <location evidence="9">Nucleus</location>
    </subcellularLocation>
</comment>
<feature type="binding site" evidence="9">
    <location>
        <begin position="117"/>
        <end position="118"/>
    </location>
    <ligand>
        <name>S-adenosyl-L-methionine</name>
        <dbReference type="ChEBI" id="CHEBI:59789"/>
    </ligand>
</feature>
<sequence>MPAPPAKRQKRDNKDSQSQTPSEAGDGTKLPQKRYFRQRAHANPLSDHKLSYPLTPAHMDWASLFPEYVDPDPSKINLGGTRKLLKNVEVADIGCGFGGLLVGLAPLMPDTLMVGMEIRHLVIEYVRQRIDALRAQQQQLKSSTSSPHPNNETESSNTSAESPSNTAISPVAGGYQNISSLRSNTMKFLPNFFAKHQLSKIFICFPDPHFKVRKHKARIISETLNAEYAYVLRPGGLLYTITDVEGYHNWILEHFHDVPAKDGDNASKEGDNAKPAEVDVGSEGGIKDVWERVPDEELQHDPCIQCMKDSTEEGQKVTRNNGMKFVAVFRRKADPEWPA</sequence>
<dbReference type="GO" id="GO:0043527">
    <property type="term" value="C:tRNA methyltransferase complex"/>
    <property type="evidence" value="ECO:0007669"/>
    <property type="project" value="TreeGrafter"/>
</dbReference>
<evidence type="ECO:0000256" key="8">
    <source>
        <dbReference type="ARBA" id="ARBA00023242"/>
    </source>
</evidence>
<feature type="region of interest" description="Disordered" evidence="10">
    <location>
        <begin position="136"/>
        <end position="169"/>
    </location>
</feature>
<dbReference type="HAMAP" id="MF_03055">
    <property type="entry name" value="tRNA_methyltr_TrmB_euk"/>
    <property type="match status" value="1"/>
</dbReference>
<dbReference type="STRING" id="2070753.A0A3A2ZLX8"/>
<dbReference type="SUPFAM" id="SSF53335">
    <property type="entry name" value="S-adenosyl-L-methionine-dependent methyltransferases"/>
    <property type="match status" value="1"/>
</dbReference>
<dbReference type="AlphaFoldDB" id="A0A3A2ZLX8"/>
<dbReference type="PANTHER" id="PTHR23417:SF16">
    <property type="entry name" value="TRNA (GUANINE-N(7)-)-METHYLTRANSFERASE"/>
    <property type="match status" value="1"/>
</dbReference>
<dbReference type="Pfam" id="PF02390">
    <property type="entry name" value="Methyltransf_4"/>
    <property type="match status" value="1"/>
</dbReference>
<evidence type="ECO:0000256" key="5">
    <source>
        <dbReference type="ARBA" id="ARBA00022691"/>
    </source>
</evidence>
<keyword evidence="7 9" id="KW-0694">RNA-binding</keyword>
<evidence type="ECO:0000256" key="3">
    <source>
        <dbReference type="ARBA" id="ARBA00022603"/>
    </source>
</evidence>
<accession>A0A3A2ZLX8</accession>
<dbReference type="UniPathway" id="UPA00989"/>
<dbReference type="GO" id="GO:0005634">
    <property type="term" value="C:nucleus"/>
    <property type="evidence" value="ECO:0007669"/>
    <property type="project" value="UniProtKB-SubCell"/>
</dbReference>
<comment type="subunit">
    <text evidence="9">Forms a complex with TRM82.</text>
</comment>
<evidence type="ECO:0000313" key="11">
    <source>
        <dbReference type="EMBL" id="RJE24208.1"/>
    </source>
</evidence>
<keyword evidence="4 9" id="KW-0808">Transferase</keyword>
<dbReference type="EMBL" id="MVGC01000090">
    <property type="protein sequence ID" value="RJE24208.1"/>
    <property type="molecule type" value="Genomic_DNA"/>
</dbReference>
<reference evidence="12" key="1">
    <citation type="submission" date="2017-02" db="EMBL/GenBank/DDBJ databases">
        <authorList>
            <person name="Tafer H."/>
            <person name="Lopandic K."/>
        </authorList>
    </citation>
    <scope>NUCLEOTIDE SEQUENCE [LARGE SCALE GENOMIC DNA]</scope>
    <source>
        <strain evidence="12">CBS 366.77</strain>
    </source>
</reference>
<keyword evidence="3 9" id="KW-0489">Methyltransferase</keyword>
<feature type="region of interest" description="Disordered" evidence="10">
    <location>
        <begin position="1"/>
        <end position="32"/>
    </location>
</feature>
<keyword evidence="2 9" id="KW-0820">tRNA-binding</keyword>
<evidence type="ECO:0000313" key="12">
    <source>
        <dbReference type="Proteomes" id="UP000266188"/>
    </source>
</evidence>
<protein>
    <recommendedName>
        <fullName evidence="9">tRNA (guanine-N(7)-)-methyltransferase</fullName>
        <ecNumber evidence="9">2.1.1.33</ecNumber>
    </recommendedName>
    <alternativeName>
        <fullName evidence="9">Transfer RNA methyltransferase 8</fullName>
    </alternativeName>
    <alternativeName>
        <fullName evidence="9">tRNA (guanine(46)-N(7))-methyltransferase</fullName>
    </alternativeName>
    <alternativeName>
        <fullName evidence="9">tRNA(m7G46)-methyltransferase</fullName>
    </alternativeName>
</protein>
<dbReference type="InterPro" id="IPR025763">
    <property type="entry name" value="Trm8_euk"/>
</dbReference>
<comment type="pathway">
    <text evidence="9">tRNA modification; N(7)-methylguanine-tRNA biosynthesis.</text>
</comment>
<evidence type="ECO:0000256" key="1">
    <source>
        <dbReference type="ARBA" id="ARBA00000142"/>
    </source>
</evidence>
<keyword evidence="6 9" id="KW-0819">tRNA processing</keyword>
<comment type="similarity">
    <text evidence="9">Belongs to the class I-like SAM-binding methyltransferase superfamily. TrmB family.</text>
</comment>
<comment type="catalytic activity">
    <reaction evidence="1 9">
        <text>guanosine(46) in tRNA + S-adenosyl-L-methionine = N(7)-methylguanosine(46) in tRNA + S-adenosyl-L-homocysteine</text>
        <dbReference type="Rhea" id="RHEA:42708"/>
        <dbReference type="Rhea" id="RHEA-COMP:10188"/>
        <dbReference type="Rhea" id="RHEA-COMP:10189"/>
        <dbReference type="ChEBI" id="CHEBI:57856"/>
        <dbReference type="ChEBI" id="CHEBI:59789"/>
        <dbReference type="ChEBI" id="CHEBI:74269"/>
        <dbReference type="ChEBI" id="CHEBI:74480"/>
        <dbReference type="EC" id="2.1.1.33"/>
    </reaction>
</comment>
<comment type="caution">
    <text evidence="11">The sequence shown here is derived from an EMBL/GenBank/DDBJ whole genome shotgun (WGS) entry which is preliminary data.</text>
</comment>
<proteinExistence type="inferred from homology"/>
<dbReference type="GO" id="GO:0000049">
    <property type="term" value="F:tRNA binding"/>
    <property type="evidence" value="ECO:0007669"/>
    <property type="project" value="UniProtKB-UniRule"/>
</dbReference>
<dbReference type="PROSITE" id="PS51625">
    <property type="entry name" value="SAM_MT_TRMB"/>
    <property type="match status" value="1"/>
</dbReference>
<feature type="binding site" evidence="9">
    <location>
        <position position="94"/>
    </location>
    <ligand>
        <name>S-adenosyl-L-methionine</name>
        <dbReference type="ChEBI" id="CHEBI:59789"/>
    </ligand>
</feature>
<dbReference type="OrthoDB" id="47276at2759"/>
<evidence type="ECO:0000256" key="2">
    <source>
        <dbReference type="ARBA" id="ARBA00022555"/>
    </source>
</evidence>
<feature type="active site" evidence="9">
    <location>
        <position position="207"/>
    </location>
</feature>
<feature type="compositionally biased region" description="Polar residues" evidence="10">
    <location>
        <begin position="136"/>
        <end position="148"/>
    </location>
</feature>
<dbReference type="GO" id="GO:0008176">
    <property type="term" value="F:tRNA (guanine(46)-N7)-methyltransferase activity"/>
    <property type="evidence" value="ECO:0007669"/>
    <property type="project" value="UniProtKB-UniRule"/>
</dbReference>